<dbReference type="GO" id="GO:0003729">
    <property type="term" value="F:mRNA binding"/>
    <property type="evidence" value="ECO:0007669"/>
    <property type="project" value="TreeGrafter"/>
</dbReference>
<feature type="compositionally biased region" description="Polar residues" evidence="3">
    <location>
        <begin position="346"/>
        <end position="361"/>
    </location>
</feature>
<dbReference type="PANTHER" id="PTHR46109">
    <property type="entry name" value="PROTEIN LIN-28"/>
    <property type="match status" value="1"/>
</dbReference>
<keyword evidence="2" id="KW-0963">Cytoplasm</keyword>
<dbReference type="SUPFAM" id="SSF50249">
    <property type="entry name" value="Nucleic acid-binding proteins"/>
    <property type="match status" value="1"/>
</dbReference>
<evidence type="ECO:0000256" key="1">
    <source>
        <dbReference type="ARBA" id="ARBA00004496"/>
    </source>
</evidence>
<dbReference type="Pfam" id="PF00313">
    <property type="entry name" value="CSD"/>
    <property type="match status" value="1"/>
</dbReference>
<dbReference type="GO" id="GO:0031054">
    <property type="term" value="P:pre-miRNA processing"/>
    <property type="evidence" value="ECO:0007669"/>
    <property type="project" value="TreeGrafter"/>
</dbReference>
<gene>
    <name evidence="5" type="ORF">LARSCL_LOCUS3127</name>
</gene>
<evidence type="ECO:0000313" key="6">
    <source>
        <dbReference type="Proteomes" id="UP001497382"/>
    </source>
</evidence>
<dbReference type="EMBL" id="CAXIEN010000024">
    <property type="protein sequence ID" value="CAL1266494.1"/>
    <property type="molecule type" value="Genomic_DNA"/>
</dbReference>
<organism evidence="5 6">
    <name type="scientific">Larinioides sclopetarius</name>
    <dbReference type="NCBI Taxonomy" id="280406"/>
    <lineage>
        <taxon>Eukaryota</taxon>
        <taxon>Metazoa</taxon>
        <taxon>Ecdysozoa</taxon>
        <taxon>Arthropoda</taxon>
        <taxon>Chelicerata</taxon>
        <taxon>Arachnida</taxon>
        <taxon>Araneae</taxon>
        <taxon>Araneomorphae</taxon>
        <taxon>Entelegynae</taxon>
        <taxon>Araneoidea</taxon>
        <taxon>Araneidae</taxon>
        <taxon>Larinioides</taxon>
    </lineage>
</organism>
<evidence type="ECO:0000256" key="2">
    <source>
        <dbReference type="ARBA" id="ARBA00022490"/>
    </source>
</evidence>
<dbReference type="AlphaFoldDB" id="A0AAV1Z4R1"/>
<sequence length="370" mass="41043">MFQRRKIYSPLRVAVTKSSAILKAAKGSIVSTPTDYRMTLLSPPTPSSTLSFRLPVALEMRTCNAFEEKLGNCGRGGLLCSFGMFSSNAFRDLKNPPDHSNQSRTSGSSTTHRTLAPMTYRKVSPPSARPIKRSMTRISSSSPTQMNGTDTVHEVVLPMSNGKSNVNVLSLLYYNRLQCHGFQEKRVFQPHPPFKRNRGLGERSPSTYFINKQFALRQSCLDVVPRKRKSAFPFTVGERASSEGASASSHRRRGKCKWFNVAKGWGFITPVDGGPDVFVHQLTLESSPIVTLLPFPSPDPSCCMAYRSDKEEGLFSKSRGTCDVTHICFHFAPHCQTAMRPQNQDHCSRRSSNTISPTTLPLGNLGIHSH</sequence>
<keyword evidence="6" id="KW-1185">Reference proteome</keyword>
<dbReference type="InterPro" id="IPR002059">
    <property type="entry name" value="CSP_DNA-bd"/>
</dbReference>
<dbReference type="CDD" id="cd04458">
    <property type="entry name" value="CSP_CDS"/>
    <property type="match status" value="1"/>
</dbReference>
<dbReference type="GO" id="GO:0005634">
    <property type="term" value="C:nucleus"/>
    <property type="evidence" value="ECO:0007669"/>
    <property type="project" value="TreeGrafter"/>
</dbReference>
<dbReference type="Gene3D" id="2.40.50.140">
    <property type="entry name" value="Nucleic acid-binding proteins"/>
    <property type="match status" value="1"/>
</dbReference>
<comment type="caution">
    <text evidence="5">The sequence shown here is derived from an EMBL/GenBank/DDBJ whole genome shotgun (WGS) entry which is preliminary data.</text>
</comment>
<comment type="subcellular location">
    <subcellularLocation>
        <location evidence="1">Cytoplasm</location>
    </subcellularLocation>
</comment>
<reference evidence="5 6" key="1">
    <citation type="submission" date="2024-04" db="EMBL/GenBank/DDBJ databases">
        <authorList>
            <person name="Rising A."/>
            <person name="Reimegard J."/>
            <person name="Sonavane S."/>
            <person name="Akerstrom W."/>
            <person name="Nylinder S."/>
            <person name="Hedman E."/>
            <person name="Kallberg Y."/>
        </authorList>
    </citation>
    <scope>NUCLEOTIDE SEQUENCE [LARGE SCALE GENOMIC DNA]</scope>
</reference>
<name>A0AAV1Z4R1_9ARAC</name>
<dbReference type="GO" id="GO:0005737">
    <property type="term" value="C:cytoplasm"/>
    <property type="evidence" value="ECO:0007669"/>
    <property type="project" value="UniProtKB-SubCell"/>
</dbReference>
<feature type="compositionally biased region" description="Low complexity" evidence="3">
    <location>
        <begin position="103"/>
        <end position="114"/>
    </location>
</feature>
<dbReference type="InterPro" id="IPR012340">
    <property type="entry name" value="NA-bd_OB-fold"/>
</dbReference>
<evidence type="ECO:0000256" key="3">
    <source>
        <dbReference type="SAM" id="MobiDB-lite"/>
    </source>
</evidence>
<dbReference type="PROSITE" id="PS51857">
    <property type="entry name" value="CSD_2"/>
    <property type="match status" value="1"/>
</dbReference>
<proteinExistence type="predicted"/>
<protein>
    <recommendedName>
        <fullName evidence="4">CSD domain-containing protein</fullName>
    </recommendedName>
</protein>
<feature type="region of interest" description="Disordered" evidence="3">
    <location>
        <begin position="93"/>
        <end position="114"/>
    </location>
</feature>
<accession>A0AAV1Z4R1</accession>
<feature type="domain" description="CSD" evidence="4">
    <location>
        <begin position="251"/>
        <end position="310"/>
    </location>
</feature>
<feature type="region of interest" description="Disordered" evidence="3">
    <location>
        <begin position="346"/>
        <end position="370"/>
    </location>
</feature>
<dbReference type="InterPro" id="IPR051373">
    <property type="entry name" value="Lin-28_RNA-binding"/>
</dbReference>
<dbReference type="Proteomes" id="UP001497382">
    <property type="component" value="Unassembled WGS sequence"/>
</dbReference>
<evidence type="ECO:0000313" key="5">
    <source>
        <dbReference type="EMBL" id="CAL1266494.1"/>
    </source>
</evidence>
<evidence type="ECO:0000259" key="4">
    <source>
        <dbReference type="PROSITE" id="PS51857"/>
    </source>
</evidence>
<dbReference type="PANTHER" id="PTHR46109:SF1">
    <property type="entry name" value="PROTEIN LIN-28 HOMOLOG"/>
    <property type="match status" value="1"/>
</dbReference>